<feature type="domain" description="Cytochrome b5 heme-binding" evidence="10">
    <location>
        <begin position="979"/>
        <end position="1060"/>
    </location>
</feature>
<dbReference type="Pfam" id="PF00175">
    <property type="entry name" value="NAD_binding_1"/>
    <property type="match status" value="1"/>
</dbReference>
<dbReference type="GO" id="GO:0046872">
    <property type="term" value="F:metal ion binding"/>
    <property type="evidence" value="ECO:0007669"/>
    <property type="project" value="UniProtKB-KW"/>
</dbReference>
<dbReference type="GO" id="GO:0016702">
    <property type="term" value="F:oxidoreductase activity, acting on single donors with incorporation of molecular oxygen, incorporation of two atoms of oxygen"/>
    <property type="evidence" value="ECO:0007669"/>
    <property type="project" value="UniProtKB-ARBA"/>
</dbReference>
<dbReference type="EC" id="1.6.2.4" evidence="9"/>
<gene>
    <name evidence="11" type="ORF">VFPPC_06263</name>
</gene>
<comment type="cofactor">
    <cofactor evidence="1">
        <name>FAD</name>
        <dbReference type="ChEBI" id="CHEBI:57692"/>
    </cofactor>
</comment>
<dbReference type="InterPro" id="IPR001433">
    <property type="entry name" value="OxRdtase_FAD/NAD-bd"/>
</dbReference>
<dbReference type="PROSITE" id="PS00191">
    <property type="entry name" value="CYTOCHROME_B5_1"/>
    <property type="match status" value="1"/>
</dbReference>
<dbReference type="KEGG" id="pchm:VFPPC_06263"/>
<comment type="caution">
    <text evidence="11">The sequence shown here is derived from an EMBL/GenBank/DDBJ whole genome shotgun (WGS) entry which is preliminary data.</text>
</comment>
<protein>
    <recommendedName>
        <fullName evidence="9">NADPH--hemoprotein reductase</fullName>
        <ecNumber evidence="9">1.6.2.4</ecNumber>
    </recommendedName>
</protein>
<evidence type="ECO:0000256" key="9">
    <source>
        <dbReference type="ARBA" id="ARBA00023797"/>
    </source>
</evidence>
<dbReference type="InterPro" id="IPR018506">
    <property type="entry name" value="Cyt_B5_heme-BS"/>
</dbReference>
<sequence length="1520" mass="167929">MGAGMSSRASIKHTRGPAGCAFSGFSQPGDLRTVFDISSGVDAEDWLRMRERKALNHLLYNRRMPSEQELSAVTSQAELDAYNADEQDALAAALGAPARQVMLRAEEIGPETGWRDGYLSSQHGMCPPDYDESPGALARSPGRVWSDLCERLPGVVARGRIREAVATLPLVEGTEDVIPDQALWAAVVALGIICSIYRFEEKHDGTHGITDSSTTPSNTRPNCPMGDELGEELVGIPMTVALPYHQISRRLGRVLPHLTFPDQASYNLKIKDKTSASPYVARFENTQLRWPIFGYKAEIAFLKGCADTSASFQHGPDAIAACQEHVMNRNVEGLLVEMTRLKEILERMPNAFHSISVNPNAGENYVPANQWVHWAKFSAPLSKRCPATSGLQFPPYLVMDAFLGRKKYKSFLGAEGVHLRAWIPSNHRAFIAAIEYHYRIPEFVEHSGDPRLMGVLDGIVEAYTGERGFMGVHRYKVFGILEVAGKTGRTETNGMSGAADAGRPWEETHRQFSDAMKERLEPYRGALPVEPHQMRGTFEECRYVSRVSNRAMVDSDASRSISLVTLDLYNTGVSFMPGDRVAVMPLNSWEECAKVAAALGLEEHIDQPLDVEGNWSRFEAHLASVRHTKVQKLTVTDILRRGHLAPITKELALQIHEMLHASSNTVLQVLATNEWPVRGSLGDLLQNALADTPAPIWNKAFDLSQVAKWLPSLVTLEVPRTYSIASYTEDLLPSTVDLAVSRAEYELCDTFAKGESVMRAGVSSGFLNPNPNADNLSLSEEDEVLIGVSRPVAFQLPLDSMASCAFFAGGSGIAPFRGFWQARLASAGLSGGRNYLYLGVQSREKFCFEEELRNLVHAGLIETHIAFSRDSRGLAYDPHTRELVEKHISPRYIDSLIVEQGNTICDLIMSKKQGGLGGYLYVCGSVSVFDSVMNGIRKAVYTYRTATVDNVDIIVEKAFAERRFMLDVFMTPKPLPCNLPTLPLSQLALHTGHREGTQMWIAVHGSVYDVTEFVPMHPGGTLIIKSNAGVDCSQTFDSLAHTNNPEVSSLLTKYFIGHLTPKPNYQGNEVLSSMYDLWADYLKTTVEVLVAHQFQVHEMTGSTMDFPSAWSSAGTYNSWSQESMPNSYATRTFYAYQSRLLQGGFKNLFGEKLQELVLKLSFSLASASVAGSIEANLPDILGTIARAKTSPDAITCTKELGRVGELIVDKEGSLRFYERGVFMYAAKSVELDIELLEDLRQEACTGMDALDDITTQGTSHDDDVADRDSARVTALSGFLLQILERMARRLTIYYAKLAQLSVYNPAVERNPARSRWARVRKYIRDGSFFVLTNNAESNSVATGQSSTYFMSRTNPNQNVDFDNVMTKINATLAASTREPSLQPRTLNALHQTRGRSTSSSDIPGNAGALQAISQFVEKNNKAIRRMSKIPVGGLNLEQLAQAAAKMDLDAINTKTMLNKPQANYSPSFLLTKQQVFFAQSTAVREQRIKPRLAGAIPSVGREEHAETKWACNAVLYDWTN</sequence>
<dbReference type="GO" id="GO:0019441">
    <property type="term" value="P:L-tryptophan catabolic process to kynurenine"/>
    <property type="evidence" value="ECO:0007669"/>
    <property type="project" value="InterPro"/>
</dbReference>
<dbReference type="Pfam" id="PF00667">
    <property type="entry name" value="FAD_binding_1"/>
    <property type="match status" value="1"/>
</dbReference>
<evidence type="ECO:0000256" key="5">
    <source>
        <dbReference type="ARBA" id="ARBA00022723"/>
    </source>
</evidence>
<evidence type="ECO:0000256" key="7">
    <source>
        <dbReference type="ARBA" id="ARBA00023002"/>
    </source>
</evidence>
<dbReference type="InterPro" id="IPR003097">
    <property type="entry name" value="CysJ-like_FAD-binding"/>
</dbReference>
<dbReference type="InterPro" id="IPR036400">
    <property type="entry name" value="Cyt_B5-like_heme/steroid_sf"/>
</dbReference>
<organism evidence="11 12">
    <name type="scientific">Pochonia chlamydosporia 170</name>
    <dbReference type="NCBI Taxonomy" id="1380566"/>
    <lineage>
        <taxon>Eukaryota</taxon>
        <taxon>Fungi</taxon>
        <taxon>Dikarya</taxon>
        <taxon>Ascomycota</taxon>
        <taxon>Pezizomycotina</taxon>
        <taxon>Sordariomycetes</taxon>
        <taxon>Hypocreomycetidae</taxon>
        <taxon>Hypocreales</taxon>
        <taxon>Clavicipitaceae</taxon>
        <taxon>Pochonia</taxon>
    </lineage>
</organism>
<dbReference type="GeneID" id="28849315"/>
<dbReference type="OrthoDB" id="260519at2759"/>
<dbReference type="SUPFAM" id="SSF63380">
    <property type="entry name" value="Riboflavin synthase domain-like"/>
    <property type="match status" value="1"/>
</dbReference>
<dbReference type="PRINTS" id="PR00371">
    <property type="entry name" value="FPNCR"/>
</dbReference>
<dbReference type="GO" id="GO:0020037">
    <property type="term" value="F:heme binding"/>
    <property type="evidence" value="ECO:0007669"/>
    <property type="project" value="InterPro"/>
</dbReference>
<dbReference type="InterPro" id="IPR039261">
    <property type="entry name" value="FNR_nucleotide-bd"/>
</dbReference>
<dbReference type="Gene3D" id="2.40.30.10">
    <property type="entry name" value="Translation factors"/>
    <property type="match status" value="1"/>
</dbReference>
<name>A0A179FIM1_METCM</name>
<evidence type="ECO:0000256" key="6">
    <source>
        <dbReference type="ARBA" id="ARBA00022827"/>
    </source>
</evidence>
<keyword evidence="6" id="KW-0274">FAD</keyword>
<accession>A0A179FIM1</accession>
<dbReference type="SMART" id="SM01117">
    <property type="entry name" value="Cyt-b5"/>
    <property type="match status" value="1"/>
</dbReference>
<comment type="similarity">
    <text evidence="2">Belongs to the indoleamine 2,3-dioxygenase family.</text>
</comment>
<dbReference type="Gene3D" id="3.40.50.80">
    <property type="entry name" value="Nucleotide-binding domain of ferredoxin-NADP reductase (FNR) module"/>
    <property type="match status" value="1"/>
</dbReference>
<dbReference type="Pfam" id="PF00173">
    <property type="entry name" value="Cyt-b5"/>
    <property type="match status" value="1"/>
</dbReference>
<dbReference type="Proteomes" id="UP000078397">
    <property type="component" value="Unassembled WGS sequence"/>
</dbReference>
<reference evidence="11 12" key="1">
    <citation type="journal article" date="2016" name="PLoS Pathog.">
        <title>Biosynthesis of antibiotic leucinostatins in bio-control fungus Purpureocillium lilacinum and their inhibition on phytophthora revealed by genome mining.</title>
        <authorList>
            <person name="Wang G."/>
            <person name="Liu Z."/>
            <person name="Lin R."/>
            <person name="Li E."/>
            <person name="Mao Z."/>
            <person name="Ling J."/>
            <person name="Yang Y."/>
            <person name="Yin W.B."/>
            <person name="Xie B."/>
        </authorList>
    </citation>
    <scope>NUCLEOTIDE SEQUENCE [LARGE SCALE GENOMIC DNA]</scope>
    <source>
        <strain evidence="11">170</strain>
    </source>
</reference>
<proteinExistence type="inferred from homology"/>
<dbReference type="Gene3D" id="3.10.120.10">
    <property type="entry name" value="Cytochrome b5-like heme/steroid binding domain"/>
    <property type="match status" value="1"/>
</dbReference>
<dbReference type="Gene3D" id="1.20.990.10">
    <property type="entry name" value="NADPH-cytochrome p450 Reductase, Chain A, domain 3"/>
    <property type="match status" value="1"/>
</dbReference>
<dbReference type="InterPro" id="IPR000898">
    <property type="entry name" value="Indolamine_dOase"/>
</dbReference>
<dbReference type="PROSITE" id="PS50255">
    <property type="entry name" value="CYTOCHROME_B5_2"/>
    <property type="match status" value="1"/>
</dbReference>
<evidence type="ECO:0000313" key="12">
    <source>
        <dbReference type="Proteomes" id="UP000078397"/>
    </source>
</evidence>
<evidence type="ECO:0000256" key="4">
    <source>
        <dbReference type="ARBA" id="ARBA00022630"/>
    </source>
</evidence>
<dbReference type="GO" id="GO:0005829">
    <property type="term" value="C:cytosol"/>
    <property type="evidence" value="ECO:0007669"/>
    <property type="project" value="TreeGrafter"/>
</dbReference>
<dbReference type="InterPro" id="IPR017938">
    <property type="entry name" value="Riboflavin_synthase-like_b-brl"/>
</dbReference>
<dbReference type="Gene3D" id="1.20.58.480">
    <property type="match status" value="1"/>
</dbReference>
<dbReference type="InterPro" id="IPR037217">
    <property type="entry name" value="Trp/Indoleamine_2_3_dOase-like"/>
</dbReference>
<keyword evidence="7" id="KW-0560">Oxidoreductase</keyword>
<dbReference type="InterPro" id="IPR001199">
    <property type="entry name" value="Cyt_B5-like_heme/steroid-bd"/>
</dbReference>
<dbReference type="InterPro" id="IPR023173">
    <property type="entry name" value="NADPH_Cyt_P450_Rdtase_alpha"/>
</dbReference>
<keyword evidence="3" id="KW-0349">Heme</keyword>
<dbReference type="InterPro" id="IPR001709">
    <property type="entry name" value="Flavoprot_Pyr_Nucl_cyt_Rdtase"/>
</dbReference>
<dbReference type="SUPFAM" id="SSF140959">
    <property type="entry name" value="Indolic compounds 2,3-dioxygenase-like"/>
    <property type="match status" value="1"/>
</dbReference>
<evidence type="ECO:0000259" key="10">
    <source>
        <dbReference type="PROSITE" id="PS50255"/>
    </source>
</evidence>
<evidence type="ECO:0000256" key="2">
    <source>
        <dbReference type="ARBA" id="ARBA00007119"/>
    </source>
</evidence>
<keyword evidence="5" id="KW-0479">Metal-binding</keyword>
<dbReference type="SUPFAM" id="SSF55856">
    <property type="entry name" value="Cytochrome b5-like heme/steroid binding domain"/>
    <property type="match status" value="1"/>
</dbReference>
<dbReference type="GO" id="GO:0050660">
    <property type="term" value="F:flavin adenine dinucleotide binding"/>
    <property type="evidence" value="ECO:0007669"/>
    <property type="project" value="TreeGrafter"/>
</dbReference>
<keyword evidence="4" id="KW-0285">Flavoprotein</keyword>
<dbReference type="SUPFAM" id="SSF52343">
    <property type="entry name" value="Ferredoxin reductase-like, C-terminal NADP-linked domain"/>
    <property type="match status" value="1"/>
</dbReference>
<dbReference type="RefSeq" id="XP_018142405.1">
    <property type="nucleotide sequence ID" value="XM_018285321.1"/>
</dbReference>
<evidence type="ECO:0000256" key="1">
    <source>
        <dbReference type="ARBA" id="ARBA00001974"/>
    </source>
</evidence>
<keyword evidence="8" id="KW-0408">Iron</keyword>
<dbReference type="PANTHER" id="PTHR19384:SF17">
    <property type="entry name" value="NADPH--CYTOCHROME P450 REDUCTASE"/>
    <property type="match status" value="1"/>
</dbReference>
<dbReference type="GO" id="GO:0003958">
    <property type="term" value="F:NADPH-hemoprotein reductase activity"/>
    <property type="evidence" value="ECO:0007669"/>
    <property type="project" value="UniProtKB-EC"/>
</dbReference>
<evidence type="ECO:0000313" key="11">
    <source>
        <dbReference type="EMBL" id="OAQ65091.1"/>
    </source>
</evidence>
<dbReference type="Pfam" id="PF01231">
    <property type="entry name" value="IDO"/>
    <property type="match status" value="1"/>
</dbReference>
<dbReference type="EMBL" id="LSBJ02000005">
    <property type="protein sequence ID" value="OAQ65091.1"/>
    <property type="molecule type" value="Genomic_DNA"/>
</dbReference>
<dbReference type="PANTHER" id="PTHR19384">
    <property type="entry name" value="NITRIC OXIDE SYNTHASE-RELATED"/>
    <property type="match status" value="1"/>
</dbReference>
<keyword evidence="12" id="KW-1185">Reference proteome</keyword>
<dbReference type="GO" id="GO:0010181">
    <property type="term" value="F:FMN binding"/>
    <property type="evidence" value="ECO:0007669"/>
    <property type="project" value="TreeGrafter"/>
</dbReference>
<dbReference type="PRINTS" id="PR00363">
    <property type="entry name" value="CYTOCHROMEB5"/>
</dbReference>
<evidence type="ECO:0000256" key="3">
    <source>
        <dbReference type="ARBA" id="ARBA00022617"/>
    </source>
</evidence>
<dbReference type="STRING" id="1380566.A0A179FIM1"/>
<evidence type="ECO:0000256" key="8">
    <source>
        <dbReference type="ARBA" id="ARBA00023004"/>
    </source>
</evidence>